<comment type="caution">
    <text evidence="2">The sequence shown here is derived from an EMBL/GenBank/DDBJ whole genome shotgun (WGS) entry which is preliminary data.</text>
</comment>
<protein>
    <submittedName>
        <fullName evidence="2">Aspartate/glutamate racemase family protein</fullName>
    </submittedName>
</protein>
<dbReference type="EMBL" id="JBHLUB010000030">
    <property type="protein sequence ID" value="MFC0582415.1"/>
    <property type="molecule type" value="Genomic_DNA"/>
</dbReference>
<dbReference type="InterPro" id="IPR052186">
    <property type="entry name" value="Hydantoin_racemase-like"/>
</dbReference>
<dbReference type="PANTHER" id="PTHR28047:SF5">
    <property type="entry name" value="PROTEIN DCG1"/>
    <property type="match status" value="1"/>
</dbReference>
<gene>
    <name evidence="2" type="ORF">ACFFFR_08485</name>
</gene>
<dbReference type="PANTHER" id="PTHR28047">
    <property type="entry name" value="PROTEIN DCG1"/>
    <property type="match status" value="1"/>
</dbReference>
<reference evidence="2 3" key="1">
    <citation type="submission" date="2024-09" db="EMBL/GenBank/DDBJ databases">
        <authorList>
            <person name="Sun Q."/>
            <person name="Mori K."/>
        </authorList>
    </citation>
    <scope>NUCLEOTIDE SEQUENCE [LARGE SCALE GENOMIC DNA]</scope>
    <source>
        <strain evidence="2 3">NCAIM B.02604</strain>
    </source>
</reference>
<dbReference type="Pfam" id="PF01177">
    <property type="entry name" value="Asp_Glu_race"/>
    <property type="match status" value="1"/>
</dbReference>
<evidence type="ECO:0000313" key="2">
    <source>
        <dbReference type="EMBL" id="MFC0582415.1"/>
    </source>
</evidence>
<proteinExistence type="inferred from homology"/>
<accession>A0ABV6PBB3</accession>
<organism evidence="2 3">
    <name type="scientific">Micrococcoides hystricis</name>
    <dbReference type="NCBI Taxonomy" id="1572761"/>
    <lineage>
        <taxon>Bacteria</taxon>
        <taxon>Bacillati</taxon>
        <taxon>Actinomycetota</taxon>
        <taxon>Actinomycetes</taxon>
        <taxon>Micrococcales</taxon>
        <taxon>Micrococcaceae</taxon>
        <taxon>Micrococcoides</taxon>
    </lineage>
</organism>
<evidence type="ECO:0000256" key="1">
    <source>
        <dbReference type="ARBA" id="ARBA00038414"/>
    </source>
</evidence>
<comment type="similarity">
    <text evidence="1">Belongs to the HyuE racemase family.</text>
</comment>
<dbReference type="Gene3D" id="3.40.50.12500">
    <property type="match status" value="1"/>
</dbReference>
<name>A0ABV6PBB3_9MICC</name>
<dbReference type="InterPro" id="IPR015942">
    <property type="entry name" value="Asp/Glu/hydantoin_racemase"/>
</dbReference>
<dbReference type="RefSeq" id="WP_377459553.1">
    <property type="nucleotide sequence ID" value="NZ_JBHLUB010000030.1"/>
</dbReference>
<dbReference type="Proteomes" id="UP001589862">
    <property type="component" value="Unassembled WGS sequence"/>
</dbReference>
<keyword evidence="3" id="KW-1185">Reference proteome</keyword>
<evidence type="ECO:0000313" key="3">
    <source>
        <dbReference type="Proteomes" id="UP001589862"/>
    </source>
</evidence>
<sequence length="241" mass="24798">MVNSIKPVLLINPNTNTATTDLMVQTFAAALGQADPALAGFPVVGITASSGPAMITNEDELAAAAAATVSAYRSWHEDHGLPAAIVVAAFGDPGLDVLSRQPVPVLGIGSHTVLEVARRVRAGGHRFGIATTTPGLRQSLEYLCSRELDVLAGIEFTGTAPTVLAASPQDQDDELAEAVSRLVAAGATEVIIGGGPLTGSAARLVDVVPTQERFVTRAGTRVDIIVPLQEVARSLAPLLTP</sequence>
<dbReference type="InterPro" id="IPR053714">
    <property type="entry name" value="Iso_Racemase_Enz_sf"/>
</dbReference>